<keyword evidence="1" id="KW-0472">Membrane</keyword>
<evidence type="ECO:0000313" key="3">
    <source>
        <dbReference type="Proteomes" id="UP000230132"/>
    </source>
</evidence>
<feature type="transmembrane region" description="Helical" evidence="1">
    <location>
        <begin position="82"/>
        <end position="101"/>
    </location>
</feature>
<comment type="caution">
    <text evidence="2">The sequence shown here is derived from an EMBL/GenBank/DDBJ whole genome shotgun (WGS) entry which is preliminary data.</text>
</comment>
<proteinExistence type="predicted"/>
<name>A0A2H0UUY2_9BACT</name>
<feature type="transmembrane region" description="Helical" evidence="1">
    <location>
        <begin position="113"/>
        <end position="130"/>
    </location>
</feature>
<organism evidence="2 3">
    <name type="scientific">bacterium (Candidatus Gribaldobacteria) CG10_big_fil_rev_8_21_14_0_10_37_21</name>
    <dbReference type="NCBI Taxonomy" id="2014275"/>
    <lineage>
        <taxon>Bacteria</taxon>
        <taxon>Candidatus Gribaldobacteria</taxon>
    </lineage>
</organism>
<dbReference type="AlphaFoldDB" id="A0A2H0UUY2"/>
<accession>A0A2H0UUY2</accession>
<dbReference type="Proteomes" id="UP000230132">
    <property type="component" value="Unassembled WGS sequence"/>
</dbReference>
<keyword evidence="1" id="KW-0812">Transmembrane</keyword>
<reference evidence="3" key="1">
    <citation type="submission" date="2017-09" db="EMBL/GenBank/DDBJ databases">
        <title>Depth-based differentiation of microbial function through sediment-hosted aquifers and enrichment of novel symbionts in the deep terrestrial subsurface.</title>
        <authorList>
            <person name="Probst A.J."/>
            <person name="Ladd B."/>
            <person name="Jarett J.K."/>
            <person name="Geller-Mcgrath D.E."/>
            <person name="Sieber C.M.K."/>
            <person name="Emerson J.B."/>
            <person name="Anantharaman K."/>
            <person name="Thomas B.C."/>
            <person name="Malmstrom R."/>
            <person name="Stieglmeier M."/>
            <person name="Klingl A."/>
            <person name="Woyke T."/>
            <person name="Ryan C.M."/>
            <person name="Banfield J.F."/>
        </authorList>
    </citation>
    <scope>NUCLEOTIDE SEQUENCE [LARGE SCALE GENOMIC DNA]</scope>
</reference>
<feature type="transmembrane region" description="Helical" evidence="1">
    <location>
        <begin position="21"/>
        <end position="40"/>
    </location>
</feature>
<protein>
    <recommendedName>
        <fullName evidence="4">Phage holin family protein</fullName>
    </recommendedName>
</protein>
<feature type="transmembrane region" description="Helical" evidence="1">
    <location>
        <begin position="52"/>
        <end position="70"/>
    </location>
</feature>
<gene>
    <name evidence="2" type="ORF">COU05_00855</name>
</gene>
<dbReference type="PANTHER" id="PTHR37309">
    <property type="entry name" value="SLR0284 PROTEIN"/>
    <property type="match status" value="1"/>
</dbReference>
<evidence type="ECO:0000256" key="1">
    <source>
        <dbReference type="SAM" id="Phobius"/>
    </source>
</evidence>
<evidence type="ECO:0000313" key="2">
    <source>
        <dbReference type="EMBL" id="PIR90664.1"/>
    </source>
</evidence>
<evidence type="ECO:0008006" key="4">
    <source>
        <dbReference type="Google" id="ProtNLM"/>
    </source>
</evidence>
<keyword evidence="1" id="KW-1133">Transmembrane helix</keyword>
<dbReference type="EMBL" id="PFAX01000010">
    <property type="protein sequence ID" value="PIR90664.1"/>
    <property type="molecule type" value="Genomic_DNA"/>
</dbReference>
<dbReference type="InterPro" id="IPR007165">
    <property type="entry name" value="Phage_holin_4_2"/>
</dbReference>
<sequence length="135" mass="15229">MQIKIDFKGKYAKLKAMKKKTLFWSLLASLIGLLLSVLFLPKVYIDGSYFNQIKTVLFAGIVLGLVNYFLKPALSLLTAPLKILTLGLFALILDILILWGVDILFPSLHIKGLTYLFFTSLIIWLANLLTPKKKN</sequence>
<dbReference type="Pfam" id="PF04020">
    <property type="entry name" value="Phage_holin_4_2"/>
    <property type="match status" value="1"/>
</dbReference>
<dbReference type="PANTHER" id="PTHR37309:SF1">
    <property type="entry name" value="SLR0284 PROTEIN"/>
    <property type="match status" value="1"/>
</dbReference>